<dbReference type="Proteomes" id="UP000234778">
    <property type="component" value="Unassembled WGS sequence"/>
</dbReference>
<feature type="domain" description="Peptidase S54 rhomboid" evidence="8">
    <location>
        <begin position="113"/>
        <end position="249"/>
    </location>
</feature>
<keyword evidence="6 7" id="KW-0472">Membrane</keyword>
<reference evidence="9 10" key="1">
    <citation type="submission" date="2017-12" db="EMBL/GenBank/DDBJ databases">
        <title>Phylogenetic diversity of female urinary microbiome.</title>
        <authorList>
            <person name="Thomas-White K."/>
            <person name="Wolfe A.J."/>
        </authorList>
    </citation>
    <scope>NUCLEOTIDE SEQUENCE [LARGE SCALE GENOMIC DNA]</scope>
    <source>
        <strain evidence="9 10">UMB0319</strain>
    </source>
</reference>
<feature type="transmembrane region" description="Helical" evidence="7">
    <location>
        <begin position="122"/>
        <end position="142"/>
    </location>
</feature>
<dbReference type="InterPro" id="IPR050925">
    <property type="entry name" value="Rhomboid_protease_S54"/>
</dbReference>
<dbReference type="GO" id="GO:0006508">
    <property type="term" value="P:proteolysis"/>
    <property type="evidence" value="ECO:0007669"/>
    <property type="project" value="UniProtKB-KW"/>
</dbReference>
<dbReference type="AlphaFoldDB" id="A0A2I1KRB8"/>
<dbReference type="GO" id="GO:0016020">
    <property type="term" value="C:membrane"/>
    <property type="evidence" value="ECO:0007669"/>
    <property type="project" value="UniProtKB-SubCell"/>
</dbReference>
<dbReference type="InterPro" id="IPR022764">
    <property type="entry name" value="Peptidase_S54_rhomboid_dom"/>
</dbReference>
<comment type="similarity">
    <text evidence="2">Belongs to the peptidase S54 family.</text>
</comment>
<gene>
    <name evidence="9" type="ORF">CYJ26_08885</name>
</gene>
<keyword evidence="5 7" id="KW-1133">Transmembrane helix</keyword>
<dbReference type="SUPFAM" id="SSF144091">
    <property type="entry name" value="Rhomboid-like"/>
    <property type="match status" value="1"/>
</dbReference>
<protein>
    <submittedName>
        <fullName evidence="9">Rhomboid family intramembrane serine protease</fullName>
    </submittedName>
</protein>
<organism evidence="9 10">
    <name type="scientific">Actinomyces urogenitalis</name>
    <dbReference type="NCBI Taxonomy" id="103621"/>
    <lineage>
        <taxon>Bacteria</taxon>
        <taxon>Bacillati</taxon>
        <taxon>Actinomycetota</taxon>
        <taxon>Actinomycetes</taxon>
        <taxon>Actinomycetales</taxon>
        <taxon>Actinomycetaceae</taxon>
        <taxon>Actinomyces</taxon>
    </lineage>
</organism>
<dbReference type="PANTHER" id="PTHR43731">
    <property type="entry name" value="RHOMBOID PROTEASE"/>
    <property type="match status" value="1"/>
</dbReference>
<evidence type="ECO:0000313" key="10">
    <source>
        <dbReference type="Proteomes" id="UP000234778"/>
    </source>
</evidence>
<feature type="transmembrane region" description="Helical" evidence="7">
    <location>
        <begin position="154"/>
        <end position="172"/>
    </location>
</feature>
<evidence type="ECO:0000256" key="6">
    <source>
        <dbReference type="ARBA" id="ARBA00023136"/>
    </source>
</evidence>
<proteinExistence type="inferred from homology"/>
<sequence length="282" mass="29886">MSQDLPAASSANGTQPVCPRHPDRVSYVRCQRCDRPACPQCQVPSAVGIHCVDCVRSAEQRRRPTRTVLGAVAVQDARITTGLIAACVVVYVIQMLRPSLTTDFGFAPVVALSQPWRFLSTAFLHGSLMHLAFNMWALWVCGSALEPLLGRWRFAALYALSALGGSTAIYLLSSPGSASWITLTVGASGAVFGLFAAVFLIQRRFGRDTSAILGLLAVNLVISVLGAGISWQGHLGGLLTGLAVASLYARAPRQRRSAVAVWGSVGVALGLVALIAVKYLLV</sequence>
<feature type="transmembrane region" description="Helical" evidence="7">
    <location>
        <begin position="212"/>
        <end position="229"/>
    </location>
</feature>
<evidence type="ECO:0000256" key="7">
    <source>
        <dbReference type="SAM" id="Phobius"/>
    </source>
</evidence>
<dbReference type="Gene3D" id="1.20.1540.10">
    <property type="entry name" value="Rhomboid-like"/>
    <property type="match status" value="1"/>
</dbReference>
<feature type="transmembrane region" description="Helical" evidence="7">
    <location>
        <begin position="68"/>
        <end position="93"/>
    </location>
</feature>
<name>A0A2I1KRB8_9ACTO</name>
<feature type="transmembrane region" description="Helical" evidence="7">
    <location>
        <begin position="258"/>
        <end position="281"/>
    </location>
</feature>
<keyword evidence="9" id="KW-0645">Protease</keyword>
<feature type="transmembrane region" description="Helical" evidence="7">
    <location>
        <begin position="178"/>
        <end position="200"/>
    </location>
</feature>
<evidence type="ECO:0000256" key="1">
    <source>
        <dbReference type="ARBA" id="ARBA00004141"/>
    </source>
</evidence>
<evidence type="ECO:0000256" key="5">
    <source>
        <dbReference type="ARBA" id="ARBA00022989"/>
    </source>
</evidence>
<keyword evidence="4" id="KW-0378">Hydrolase</keyword>
<evidence type="ECO:0000313" key="9">
    <source>
        <dbReference type="EMBL" id="PKY98174.1"/>
    </source>
</evidence>
<keyword evidence="3 7" id="KW-0812">Transmembrane</keyword>
<dbReference type="EMBL" id="PKHA01000010">
    <property type="protein sequence ID" value="PKY98174.1"/>
    <property type="molecule type" value="Genomic_DNA"/>
</dbReference>
<dbReference type="GO" id="GO:0004252">
    <property type="term" value="F:serine-type endopeptidase activity"/>
    <property type="evidence" value="ECO:0007669"/>
    <property type="project" value="InterPro"/>
</dbReference>
<evidence type="ECO:0000259" key="8">
    <source>
        <dbReference type="Pfam" id="PF01694"/>
    </source>
</evidence>
<dbReference type="PANTHER" id="PTHR43731:SF14">
    <property type="entry name" value="PRESENILIN-ASSOCIATED RHOMBOID-LIKE PROTEIN, MITOCHONDRIAL"/>
    <property type="match status" value="1"/>
</dbReference>
<comment type="caution">
    <text evidence="9">The sequence shown here is derived from an EMBL/GenBank/DDBJ whole genome shotgun (WGS) entry which is preliminary data.</text>
</comment>
<dbReference type="Pfam" id="PF01694">
    <property type="entry name" value="Rhomboid"/>
    <property type="match status" value="1"/>
</dbReference>
<evidence type="ECO:0000256" key="4">
    <source>
        <dbReference type="ARBA" id="ARBA00022801"/>
    </source>
</evidence>
<dbReference type="GeneID" id="81709048"/>
<dbReference type="InterPro" id="IPR035952">
    <property type="entry name" value="Rhomboid-like_sf"/>
</dbReference>
<evidence type="ECO:0000256" key="2">
    <source>
        <dbReference type="ARBA" id="ARBA00009045"/>
    </source>
</evidence>
<accession>A0A2I1KRB8</accession>
<dbReference type="RefSeq" id="WP_006547834.1">
    <property type="nucleotide sequence ID" value="NZ_CP136961.1"/>
</dbReference>
<evidence type="ECO:0000256" key="3">
    <source>
        <dbReference type="ARBA" id="ARBA00022692"/>
    </source>
</evidence>
<comment type="subcellular location">
    <subcellularLocation>
        <location evidence="1">Membrane</location>
        <topology evidence="1">Multi-pass membrane protein</topology>
    </subcellularLocation>
</comment>